<evidence type="ECO:0000313" key="1">
    <source>
        <dbReference type="EMBL" id="ADE29147.1"/>
    </source>
</evidence>
<proteinExistence type="predicted"/>
<organism evidence="1">
    <name type="scientific">uncultured virus</name>
    <dbReference type="NCBI Taxonomy" id="340016"/>
    <lineage>
        <taxon>Viruses</taxon>
        <taxon>environmental samples</taxon>
    </lineage>
</organism>
<accession>D5L288</accession>
<name>D5L288_9VIRU</name>
<protein>
    <submittedName>
        <fullName evidence="1">Uncharacterized protein</fullName>
    </submittedName>
</protein>
<dbReference type="EMBL" id="GU735121">
    <property type="protein sequence ID" value="ADE29147.1"/>
    <property type="molecule type" value="Genomic_DNA"/>
</dbReference>
<sequence>MTEPYGTLPHIDNFGTLTSEYSKPTAMGKQERKEQTLELIVESNMAFTPYVLFRNLQLRGATFEYRSVKRYVSELHDDGWLEKIEYDQRRHLYLATDKAHNKFRDSETERKKKTIG</sequence>
<reference evidence="1" key="1">
    <citation type="journal article" date="2010" name="Environ. Microbiol.">
        <title>The metavirome of a hypersaline environment.</title>
        <authorList>
            <person name="Santos F."/>
            <person name="Yarza P."/>
            <person name="Parro V."/>
            <person name="Briones C."/>
            <person name="Anton J."/>
        </authorList>
    </citation>
    <scope>NUCLEOTIDE SEQUENCE</scope>
</reference>